<keyword evidence="1 2" id="KW-0694">RNA-binding</keyword>
<reference evidence="4 5" key="1">
    <citation type="journal article" date="2015" name="Nat. Commun.">
        <title>Lucilia cuprina genome unlocks parasitic fly biology to underpin future interventions.</title>
        <authorList>
            <person name="Anstead C.A."/>
            <person name="Korhonen P.K."/>
            <person name="Young N.D."/>
            <person name="Hall R.S."/>
            <person name="Jex A.R."/>
            <person name="Murali S.C."/>
            <person name="Hughes D.S."/>
            <person name="Lee S.F."/>
            <person name="Perry T."/>
            <person name="Stroehlein A.J."/>
            <person name="Ansell B.R."/>
            <person name="Breugelmans B."/>
            <person name="Hofmann A."/>
            <person name="Qu J."/>
            <person name="Dugan S."/>
            <person name="Lee S.L."/>
            <person name="Chao H."/>
            <person name="Dinh H."/>
            <person name="Han Y."/>
            <person name="Doddapaneni H.V."/>
            <person name="Worley K.C."/>
            <person name="Muzny D.M."/>
            <person name="Ioannidis P."/>
            <person name="Waterhouse R.M."/>
            <person name="Zdobnov E.M."/>
            <person name="James P.J."/>
            <person name="Bagnall N.H."/>
            <person name="Kotze A.C."/>
            <person name="Gibbs R.A."/>
            <person name="Richards S."/>
            <person name="Batterham P."/>
            <person name="Gasser R.B."/>
        </authorList>
    </citation>
    <scope>NUCLEOTIDE SEQUENCE [LARGE SCALE GENOMIC DNA]</scope>
    <source>
        <strain evidence="4 5">LS</strain>
        <tissue evidence="4">Full body</tissue>
    </source>
</reference>
<feature type="domain" description="DRBM" evidence="3">
    <location>
        <begin position="16"/>
        <end position="65"/>
    </location>
</feature>
<dbReference type="GO" id="GO:0010494">
    <property type="term" value="C:cytoplasmic stress granule"/>
    <property type="evidence" value="ECO:0007669"/>
    <property type="project" value="TreeGrafter"/>
</dbReference>
<dbReference type="PANTHER" id="PTHR46054">
    <property type="entry name" value="MATERNAL EFFECT PROTEIN STAUFEN"/>
    <property type="match status" value="1"/>
</dbReference>
<comment type="caution">
    <text evidence="4">The sequence shown here is derived from an EMBL/GenBank/DDBJ whole genome shotgun (WGS) entry which is preliminary data.</text>
</comment>
<dbReference type="GO" id="GO:0008298">
    <property type="term" value="P:intracellular mRNA localization"/>
    <property type="evidence" value="ECO:0007669"/>
    <property type="project" value="TreeGrafter"/>
</dbReference>
<evidence type="ECO:0000256" key="2">
    <source>
        <dbReference type="PROSITE-ProRule" id="PRU00266"/>
    </source>
</evidence>
<dbReference type="GO" id="GO:0032839">
    <property type="term" value="C:dendrite cytoplasm"/>
    <property type="evidence" value="ECO:0007669"/>
    <property type="project" value="GOC"/>
</dbReference>
<feature type="domain" description="DRBM" evidence="3">
    <location>
        <begin position="388"/>
        <end position="452"/>
    </location>
</feature>
<dbReference type="PROSITE" id="PS50137">
    <property type="entry name" value="DS_RBD"/>
    <property type="match status" value="4"/>
</dbReference>
<dbReference type="Proteomes" id="UP000037069">
    <property type="component" value="Unassembled WGS sequence"/>
</dbReference>
<protein>
    <submittedName>
        <fullName evidence="4">Maternal effect protein staufen</fullName>
    </submittedName>
</protein>
<dbReference type="GO" id="GO:0035418">
    <property type="term" value="P:protein localization to synapse"/>
    <property type="evidence" value="ECO:0007669"/>
    <property type="project" value="TreeGrafter"/>
</dbReference>
<keyword evidence="5" id="KW-1185">Reference proteome</keyword>
<organism evidence="4 5">
    <name type="scientific">Lucilia cuprina</name>
    <name type="common">Green bottle fly</name>
    <name type="synonym">Australian sheep blowfly</name>
    <dbReference type="NCBI Taxonomy" id="7375"/>
    <lineage>
        <taxon>Eukaryota</taxon>
        <taxon>Metazoa</taxon>
        <taxon>Ecdysozoa</taxon>
        <taxon>Arthropoda</taxon>
        <taxon>Hexapoda</taxon>
        <taxon>Insecta</taxon>
        <taxon>Pterygota</taxon>
        <taxon>Neoptera</taxon>
        <taxon>Endopterygota</taxon>
        <taxon>Diptera</taxon>
        <taxon>Brachycera</taxon>
        <taxon>Muscomorpha</taxon>
        <taxon>Oestroidea</taxon>
        <taxon>Calliphoridae</taxon>
        <taxon>Luciliinae</taxon>
        <taxon>Lucilia</taxon>
    </lineage>
</organism>
<dbReference type="AlphaFoldDB" id="A0A0L0CC94"/>
<evidence type="ECO:0000256" key="1">
    <source>
        <dbReference type="ARBA" id="ARBA00022884"/>
    </source>
</evidence>
<dbReference type="InterPro" id="IPR051740">
    <property type="entry name" value="DRBM-containing_protein"/>
</dbReference>
<accession>A0A0L0CC94</accession>
<feature type="domain" description="DRBM" evidence="3">
    <location>
        <begin position="211"/>
        <end position="244"/>
    </location>
</feature>
<gene>
    <name evidence="4" type="ORF">FF38_13803</name>
</gene>
<dbReference type="FunFam" id="3.30.160.20:FF:000007">
    <property type="entry name" value="Double-stranded RNA-binding protein Staufen homolog 1"/>
    <property type="match status" value="2"/>
</dbReference>
<dbReference type="STRING" id="7375.A0A0L0CC94"/>
<evidence type="ECO:0000259" key="3">
    <source>
        <dbReference type="PROSITE" id="PS50137"/>
    </source>
</evidence>
<proteinExistence type="predicted"/>
<dbReference type="Pfam" id="PF00035">
    <property type="entry name" value="dsrm"/>
    <property type="match status" value="4"/>
</dbReference>
<dbReference type="GO" id="GO:0043025">
    <property type="term" value="C:neuronal cell body"/>
    <property type="evidence" value="ECO:0007669"/>
    <property type="project" value="TreeGrafter"/>
</dbReference>
<dbReference type="GO" id="GO:0098964">
    <property type="term" value="P:anterograde dendritic transport of messenger ribonucleoprotein complex"/>
    <property type="evidence" value="ECO:0007669"/>
    <property type="project" value="TreeGrafter"/>
</dbReference>
<name>A0A0L0CC94_LUCCU</name>
<dbReference type="GO" id="GO:0048477">
    <property type="term" value="P:oogenesis"/>
    <property type="evidence" value="ECO:0007669"/>
    <property type="project" value="UniProtKB-ARBA"/>
</dbReference>
<sequence>MFLGILYRASITPPMYRLTSENGPAHCKRFTVTLKLGDEEYTAEGFKIKKAQHLAAKEAIEKTKYKHPTPKVTRRIDDSNVTKSNITPTVELNALAMKLGQQTYYIFDPRHTTLQENIFTQNDISKTNYKTTFQPLEYSKTIQQSEKIDKCVAKFHPNSINLSKQIPSTNSKGPLLSKYQIRFQHSVSNVPYPKSNYLASTYFPVTSPCKITLIVGTKKFIGVGRTLQQAKHNAAANALEVLKEQINSEETESHNECLEDTDNKSPISLVFEIGIKRNLPVDFKVLREEGPAHMRTFITACIVGDIITEGEGTGKKISKKRAAQKMLEELNKLPPITPVSSPVKRVKLKNVPKKSVGVRPKNLIECREETDRSWNKNKKLTTDTDSVNPVTKLLEWHQNKKEKEPTFKLINELGKENSRRRQFVMEISSNDIVARGVGHSKKMAKRDAAQSK</sequence>
<feature type="domain" description="DRBM" evidence="3">
    <location>
        <begin position="265"/>
        <end position="332"/>
    </location>
</feature>
<evidence type="ECO:0000313" key="4">
    <source>
        <dbReference type="EMBL" id="KNC29069.1"/>
    </source>
</evidence>
<dbReference type="OrthoDB" id="10037267at2759"/>
<dbReference type="EMBL" id="JRES01000702">
    <property type="protein sequence ID" value="KNC29069.1"/>
    <property type="molecule type" value="Genomic_DNA"/>
</dbReference>
<dbReference type="SMART" id="SM00358">
    <property type="entry name" value="DSRM"/>
    <property type="match status" value="4"/>
</dbReference>
<dbReference type="GO" id="GO:0003725">
    <property type="term" value="F:double-stranded RNA binding"/>
    <property type="evidence" value="ECO:0007669"/>
    <property type="project" value="TreeGrafter"/>
</dbReference>
<dbReference type="OMA" id="SITCRYE"/>
<dbReference type="SUPFAM" id="SSF54768">
    <property type="entry name" value="dsRNA-binding domain-like"/>
    <property type="match status" value="4"/>
</dbReference>
<dbReference type="PANTHER" id="PTHR46054:SF3">
    <property type="entry name" value="MATERNAL EFFECT PROTEIN STAUFEN"/>
    <property type="match status" value="1"/>
</dbReference>
<dbReference type="InterPro" id="IPR014720">
    <property type="entry name" value="dsRBD_dom"/>
</dbReference>
<dbReference type="GO" id="GO:0003729">
    <property type="term" value="F:mRNA binding"/>
    <property type="evidence" value="ECO:0007669"/>
    <property type="project" value="TreeGrafter"/>
</dbReference>
<evidence type="ECO:0000313" key="5">
    <source>
        <dbReference type="Proteomes" id="UP000037069"/>
    </source>
</evidence>
<dbReference type="GO" id="GO:0010468">
    <property type="term" value="P:regulation of gene expression"/>
    <property type="evidence" value="ECO:0007669"/>
    <property type="project" value="UniProtKB-ARBA"/>
</dbReference>
<dbReference type="GO" id="GO:0005886">
    <property type="term" value="C:plasma membrane"/>
    <property type="evidence" value="ECO:0007669"/>
    <property type="project" value="TreeGrafter"/>
</dbReference>
<dbReference type="CDD" id="cd19859">
    <property type="entry name" value="DSRM_STAU_rpt3"/>
    <property type="match status" value="1"/>
</dbReference>
<dbReference type="Gene3D" id="3.30.160.20">
    <property type="match status" value="4"/>
</dbReference>